<feature type="domain" description="Protein kinase" evidence="1">
    <location>
        <begin position="14"/>
        <end position="262"/>
    </location>
</feature>
<keyword evidence="3" id="KW-1185">Reference proteome</keyword>
<dbReference type="OrthoDB" id="1668230at2759"/>
<accession>A0A9W4MZL0</accession>
<dbReference type="PROSITE" id="PS50011">
    <property type="entry name" value="PROTEIN_KINASE_DOM"/>
    <property type="match status" value="1"/>
</dbReference>
<dbReference type="SMART" id="SM00220">
    <property type="entry name" value="S_TKc"/>
    <property type="match status" value="1"/>
</dbReference>
<proteinExistence type="predicted"/>
<dbReference type="AlphaFoldDB" id="A0A9W4MZL0"/>
<dbReference type="InterPro" id="IPR000719">
    <property type="entry name" value="Prot_kinase_dom"/>
</dbReference>
<dbReference type="Pfam" id="PF00069">
    <property type="entry name" value="Pkinase"/>
    <property type="match status" value="1"/>
</dbReference>
<dbReference type="PANTHER" id="PTHR44329:SF6">
    <property type="entry name" value="RECEPTOR-INTERACTING SERINE_THREONINE-PROTEIN KINASE 1"/>
    <property type="match status" value="1"/>
</dbReference>
<name>A0A9W4MZL0_PENOL</name>
<dbReference type="Gene3D" id="1.10.510.10">
    <property type="entry name" value="Transferase(Phosphotransferase) domain 1"/>
    <property type="match status" value="1"/>
</dbReference>
<dbReference type="SUPFAM" id="SSF56112">
    <property type="entry name" value="Protein kinase-like (PK-like)"/>
    <property type="match status" value="1"/>
</dbReference>
<evidence type="ECO:0000313" key="3">
    <source>
        <dbReference type="Proteomes" id="UP001153618"/>
    </source>
</evidence>
<dbReference type="InterPro" id="IPR011009">
    <property type="entry name" value="Kinase-like_dom_sf"/>
</dbReference>
<reference evidence="2" key="1">
    <citation type="submission" date="2021-07" db="EMBL/GenBank/DDBJ databases">
        <authorList>
            <person name="Branca A.L. A."/>
        </authorList>
    </citation>
    <scope>NUCLEOTIDE SEQUENCE</scope>
</reference>
<protein>
    <recommendedName>
        <fullName evidence="1">Protein kinase domain-containing protein</fullName>
    </recommendedName>
</protein>
<dbReference type="PANTHER" id="PTHR44329">
    <property type="entry name" value="SERINE/THREONINE-PROTEIN KINASE TNNI3K-RELATED"/>
    <property type="match status" value="1"/>
</dbReference>
<dbReference type="InterPro" id="IPR051681">
    <property type="entry name" value="Ser/Thr_Kinases-Pseudokinases"/>
</dbReference>
<dbReference type="EMBL" id="CAJVOS010000060">
    <property type="protein sequence ID" value="CAG8234731.1"/>
    <property type="molecule type" value="Genomic_DNA"/>
</dbReference>
<comment type="caution">
    <text evidence="2">The sequence shown here is derived from an EMBL/GenBank/DDBJ whole genome shotgun (WGS) entry which is preliminary data.</text>
</comment>
<dbReference type="GO" id="GO:0004674">
    <property type="term" value="F:protein serine/threonine kinase activity"/>
    <property type="evidence" value="ECO:0007669"/>
    <property type="project" value="TreeGrafter"/>
</dbReference>
<dbReference type="Proteomes" id="UP001153618">
    <property type="component" value="Unassembled WGS sequence"/>
</dbReference>
<dbReference type="GO" id="GO:0005524">
    <property type="term" value="F:ATP binding"/>
    <property type="evidence" value="ECO:0007669"/>
    <property type="project" value="InterPro"/>
</dbReference>
<organism evidence="2 3">
    <name type="scientific">Penicillium olsonii</name>
    <dbReference type="NCBI Taxonomy" id="99116"/>
    <lineage>
        <taxon>Eukaryota</taxon>
        <taxon>Fungi</taxon>
        <taxon>Dikarya</taxon>
        <taxon>Ascomycota</taxon>
        <taxon>Pezizomycotina</taxon>
        <taxon>Eurotiomycetes</taxon>
        <taxon>Eurotiomycetidae</taxon>
        <taxon>Eurotiales</taxon>
        <taxon>Aspergillaceae</taxon>
        <taxon>Penicillium</taxon>
    </lineage>
</organism>
<evidence type="ECO:0000313" key="2">
    <source>
        <dbReference type="EMBL" id="CAG8234731.1"/>
    </source>
</evidence>
<sequence length="262" mass="29763">MLPTVTIRPASENQDNHKLLTLGIFAEIYLLNDHIIRKIPRGQSEEDLQPTLREALICDVLGTHPRITEWLSKGISDYTEIKYYPRGDLVKYLDRNSISLELRSRWYQQILEAIVFVHSRGVIHSDIALRQFFIDENFDLRLGDFNSSHCPSHVALGYEKASHCLPRDYDLPNTEASDIFALGSTLYELVTGEAPYSELYGPKSDDPDIIKAQLRRQDVIDHEIESRYKNGNFPDVSGLFGGEIILGSWRGEISTAQGALDL</sequence>
<evidence type="ECO:0000259" key="1">
    <source>
        <dbReference type="PROSITE" id="PS50011"/>
    </source>
</evidence>
<gene>
    <name evidence="2" type="ORF">POLS_LOCUS8405</name>
</gene>